<protein>
    <submittedName>
        <fullName evidence="11">Potassium/proton antiporter, CPA1 family</fullName>
    </submittedName>
</protein>
<dbReference type="Gene3D" id="1.20.1530.20">
    <property type="match status" value="1"/>
</dbReference>
<feature type="transmembrane region" description="Helical" evidence="9">
    <location>
        <begin position="37"/>
        <end position="55"/>
    </location>
</feature>
<keyword evidence="12" id="KW-1185">Reference proteome</keyword>
<keyword evidence="8 9" id="KW-0472">Membrane</keyword>
<dbReference type="GO" id="GO:0015297">
    <property type="term" value="F:antiporter activity"/>
    <property type="evidence" value="ECO:0007669"/>
    <property type="project" value="UniProtKB-KW"/>
</dbReference>
<feature type="transmembrane region" description="Helical" evidence="9">
    <location>
        <begin position="299"/>
        <end position="317"/>
    </location>
</feature>
<dbReference type="PANTHER" id="PTHR32507:SF7">
    <property type="entry name" value="K(+)_H(+) ANTIPORTER NHAP2"/>
    <property type="match status" value="1"/>
</dbReference>
<keyword evidence="7" id="KW-0406">Ion transport</keyword>
<keyword evidence="5 9" id="KW-0812">Transmembrane</keyword>
<feature type="transmembrane region" description="Helical" evidence="9">
    <location>
        <begin position="245"/>
        <end position="264"/>
    </location>
</feature>
<keyword evidence="2" id="KW-0813">Transport</keyword>
<feature type="transmembrane region" description="Helical" evidence="9">
    <location>
        <begin position="124"/>
        <end position="143"/>
    </location>
</feature>
<feature type="transmembrane region" description="Helical" evidence="9">
    <location>
        <begin position="276"/>
        <end position="293"/>
    </location>
</feature>
<evidence type="ECO:0000259" key="10">
    <source>
        <dbReference type="PROSITE" id="PS51202"/>
    </source>
</evidence>
<evidence type="ECO:0000256" key="3">
    <source>
        <dbReference type="ARBA" id="ARBA00022449"/>
    </source>
</evidence>
<dbReference type="NCBIfam" id="NF003716">
    <property type="entry name" value="PRK05326.1-3"/>
    <property type="match status" value="1"/>
</dbReference>
<dbReference type="Proteomes" id="UP000199488">
    <property type="component" value="Unassembled WGS sequence"/>
</dbReference>
<evidence type="ECO:0000313" key="12">
    <source>
        <dbReference type="Proteomes" id="UP000199488"/>
    </source>
</evidence>
<dbReference type="PANTHER" id="PTHR32507">
    <property type="entry name" value="NA(+)/H(+) ANTIPORTER 1"/>
    <property type="match status" value="1"/>
</dbReference>
<evidence type="ECO:0000256" key="8">
    <source>
        <dbReference type="ARBA" id="ARBA00023136"/>
    </source>
</evidence>
<name>A0A1H2T4V3_9BACI</name>
<evidence type="ECO:0000256" key="5">
    <source>
        <dbReference type="ARBA" id="ARBA00022692"/>
    </source>
</evidence>
<evidence type="ECO:0000256" key="1">
    <source>
        <dbReference type="ARBA" id="ARBA00004651"/>
    </source>
</evidence>
<dbReference type="SUPFAM" id="SSF116726">
    <property type="entry name" value="TrkA C-terminal domain-like"/>
    <property type="match status" value="1"/>
</dbReference>
<evidence type="ECO:0000256" key="7">
    <source>
        <dbReference type="ARBA" id="ARBA00023065"/>
    </source>
</evidence>
<feature type="transmembrane region" description="Helical" evidence="9">
    <location>
        <begin position="90"/>
        <end position="112"/>
    </location>
</feature>
<keyword evidence="6 9" id="KW-1133">Transmembrane helix</keyword>
<dbReference type="PROSITE" id="PS51202">
    <property type="entry name" value="RCK_C"/>
    <property type="match status" value="1"/>
</dbReference>
<dbReference type="InterPro" id="IPR038770">
    <property type="entry name" value="Na+/solute_symporter_sf"/>
</dbReference>
<feature type="transmembrane region" description="Helical" evidence="9">
    <location>
        <begin position="192"/>
        <end position="210"/>
    </location>
</feature>
<dbReference type="GO" id="GO:0005886">
    <property type="term" value="C:plasma membrane"/>
    <property type="evidence" value="ECO:0007669"/>
    <property type="project" value="UniProtKB-SubCell"/>
</dbReference>
<dbReference type="Pfam" id="PF02080">
    <property type="entry name" value="TrkA_C"/>
    <property type="match status" value="1"/>
</dbReference>
<dbReference type="GO" id="GO:0006813">
    <property type="term" value="P:potassium ion transport"/>
    <property type="evidence" value="ECO:0007669"/>
    <property type="project" value="InterPro"/>
</dbReference>
<sequence>MFEGNANVDSFILLGALLLILGVIVTKFSTRLGVPSLILFIILGMLMGNDGFGIIDFENVQLAQTVGIIALIIILFEGGTQTKWRDIKPVVGPSVTLATFGVLFTAALMGLVAKQLLDLTWLEAMLLGATVGSTDAAAVFAALKGRSIDKKMGSTLEAESGSNDPMAVFLTLFFIELILADSPNVWLLSGAFFWQMGAGFAMGGLFGWVASWTINRINLDSSGLYPLFAIAFALLTYSVTSSMSASGFLAVYVAALLIGNSDLIYRQPIYRFNEGMAWMSQISMFIILGLLAFPRDILTWSNISMGLALSAVLMFVARPLATFLSTSFFGYKPKQNVFLSWAGLRGAVPIILATYPIVAGVESGSQIFNVVFFIVLTSALIQGATIAPLAKWLHLSGPLRETPTHSLEIVSLGKANAEIMEFQTNEATPIVGQTLQSVEFPASALISAIVRDDELVTPVGETVIQAGDYLYILVSRKEKRILKQMLRHDY</sequence>
<keyword evidence="3" id="KW-0050">Antiport</keyword>
<feature type="transmembrane region" description="Helical" evidence="9">
    <location>
        <begin position="164"/>
        <end position="180"/>
    </location>
</feature>
<dbReference type="GO" id="GO:1902600">
    <property type="term" value="P:proton transmembrane transport"/>
    <property type="evidence" value="ECO:0007669"/>
    <property type="project" value="InterPro"/>
</dbReference>
<evidence type="ECO:0000256" key="2">
    <source>
        <dbReference type="ARBA" id="ARBA00022448"/>
    </source>
</evidence>
<dbReference type="GO" id="GO:0008324">
    <property type="term" value="F:monoatomic cation transmembrane transporter activity"/>
    <property type="evidence" value="ECO:0007669"/>
    <property type="project" value="InterPro"/>
</dbReference>
<dbReference type="InterPro" id="IPR036721">
    <property type="entry name" value="RCK_C_sf"/>
</dbReference>
<evidence type="ECO:0000256" key="4">
    <source>
        <dbReference type="ARBA" id="ARBA00022475"/>
    </source>
</evidence>
<dbReference type="STRING" id="1122204.SAMN05421781_1222"/>
<comment type="subcellular location">
    <subcellularLocation>
        <location evidence="1">Cell membrane</location>
        <topology evidence="1">Multi-pass membrane protein</topology>
    </subcellularLocation>
</comment>
<dbReference type="Pfam" id="PF00999">
    <property type="entry name" value="Na_H_Exchanger"/>
    <property type="match status" value="1"/>
</dbReference>
<feature type="transmembrane region" description="Helical" evidence="9">
    <location>
        <begin position="338"/>
        <end position="358"/>
    </location>
</feature>
<dbReference type="AlphaFoldDB" id="A0A1H2T4V3"/>
<feature type="transmembrane region" description="Helical" evidence="9">
    <location>
        <begin position="370"/>
        <end position="390"/>
    </location>
</feature>
<dbReference type="NCBIfam" id="NF003715">
    <property type="entry name" value="PRK05326.1-2"/>
    <property type="match status" value="1"/>
</dbReference>
<gene>
    <name evidence="11" type="ORF">SAMN05421781_1222</name>
</gene>
<feature type="transmembrane region" description="Helical" evidence="9">
    <location>
        <begin position="61"/>
        <end position="78"/>
    </location>
</feature>
<dbReference type="InterPro" id="IPR006037">
    <property type="entry name" value="RCK_C"/>
</dbReference>
<dbReference type="InterPro" id="IPR006153">
    <property type="entry name" value="Cation/H_exchanger_TM"/>
</dbReference>
<keyword evidence="4" id="KW-1003">Cell membrane</keyword>
<proteinExistence type="predicted"/>
<evidence type="ECO:0000256" key="9">
    <source>
        <dbReference type="SAM" id="Phobius"/>
    </source>
</evidence>
<organism evidence="11 12">
    <name type="scientific">Marinococcus luteus</name>
    <dbReference type="NCBI Taxonomy" id="1122204"/>
    <lineage>
        <taxon>Bacteria</taxon>
        <taxon>Bacillati</taxon>
        <taxon>Bacillota</taxon>
        <taxon>Bacilli</taxon>
        <taxon>Bacillales</taxon>
        <taxon>Bacillaceae</taxon>
        <taxon>Marinococcus</taxon>
    </lineage>
</organism>
<evidence type="ECO:0000313" key="11">
    <source>
        <dbReference type="EMBL" id="SDW38299.1"/>
    </source>
</evidence>
<dbReference type="Gene3D" id="3.30.70.1450">
    <property type="entry name" value="Regulator of K+ conductance, C-terminal domain"/>
    <property type="match status" value="1"/>
</dbReference>
<accession>A0A1H2T4V3</accession>
<evidence type="ECO:0000256" key="6">
    <source>
        <dbReference type="ARBA" id="ARBA00022989"/>
    </source>
</evidence>
<dbReference type="EMBL" id="FNNC01000002">
    <property type="protein sequence ID" value="SDW38299.1"/>
    <property type="molecule type" value="Genomic_DNA"/>
</dbReference>
<feature type="domain" description="RCK C-terminal" evidence="10">
    <location>
        <begin position="407"/>
        <end position="488"/>
    </location>
</feature>
<reference evidence="11 12" key="1">
    <citation type="submission" date="2016-10" db="EMBL/GenBank/DDBJ databases">
        <authorList>
            <person name="de Groot N.N."/>
        </authorList>
    </citation>
    <scope>NUCLEOTIDE SEQUENCE [LARGE SCALE GENOMIC DNA]</scope>
    <source>
        <strain evidence="11 12">DSM 23126</strain>
    </source>
</reference>
<feature type="transmembrane region" description="Helical" evidence="9">
    <location>
        <begin position="6"/>
        <end position="25"/>
    </location>
</feature>
<dbReference type="RefSeq" id="WP_245724027.1">
    <property type="nucleotide sequence ID" value="NZ_FNNC01000002.1"/>
</dbReference>